<feature type="transmembrane region" description="Helical" evidence="21">
    <location>
        <begin position="81"/>
        <end position="104"/>
    </location>
</feature>
<evidence type="ECO:0000256" key="15">
    <source>
        <dbReference type="ARBA" id="ARBA00033270"/>
    </source>
</evidence>
<feature type="transmembrane region" description="Helical" evidence="21">
    <location>
        <begin position="148"/>
        <end position="166"/>
    </location>
</feature>
<feature type="transmembrane region" description="Helical" evidence="21">
    <location>
        <begin position="116"/>
        <end position="136"/>
    </location>
</feature>
<dbReference type="PROSITE" id="PS00428">
    <property type="entry name" value="FTSW_RODA_SPOVE"/>
    <property type="match status" value="1"/>
</dbReference>
<evidence type="ECO:0000256" key="18">
    <source>
        <dbReference type="ARBA" id="ARBA00041418"/>
    </source>
</evidence>
<keyword evidence="11 21" id="KW-0472">Membrane</keyword>
<dbReference type="AlphaFoldDB" id="A0A1G9AY59"/>
<evidence type="ECO:0000313" key="23">
    <source>
        <dbReference type="Proteomes" id="UP000199053"/>
    </source>
</evidence>
<accession>A0A1G9AY59</accession>
<evidence type="ECO:0000256" key="14">
    <source>
        <dbReference type="ARBA" id="ARBA00032370"/>
    </source>
</evidence>
<keyword evidence="13" id="KW-0961">Cell wall biogenesis/degradation</keyword>
<keyword evidence="5" id="KW-0328">Glycosyltransferase</keyword>
<name>A0A1G9AY59_9BACT</name>
<dbReference type="GO" id="GO:0005886">
    <property type="term" value="C:plasma membrane"/>
    <property type="evidence" value="ECO:0007669"/>
    <property type="project" value="UniProtKB-SubCell"/>
</dbReference>
<reference evidence="23" key="1">
    <citation type="submission" date="2016-10" db="EMBL/GenBank/DDBJ databases">
        <authorList>
            <person name="Varghese N."/>
            <person name="Submissions S."/>
        </authorList>
    </citation>
    <scope>NUCLEOTIDE SEQUENCE [LARGE SCALE GENOMIC DNA]</scope>
    <source>
        <strain evidence="23">DSM 16995</strain>
    </source>
</reference>
<dbReference type="InterPro" id="IPR018365">
    <property type="entry name" value="Cell_cycle_FtsW-rel_CS"/>
</dbReference>
<dbReference type="OrthoDB" id="9768187at2"/>
<comment type="pathway">
    <text evidence="2">Cell wall biogenesis; peptidoglycan biosynthesis.</text>
</comment>
<dbReference type="GO" id="GO:0015648">
    <property type="term" value="F:lipid-linked peptidoglycan transporter activity"/>
    <property type="evidence" value="ECO:0007669"/>
    <property type="project" value="TreeGrafter"/>
</dbReference>
<evidence type="ECO:0000256" key="4">
    <source>
        <dbReference type="ARBA" id="ARBA00022618"/>
    </source>
</evidence>
<evidence type="ECO:0000256" key="5">
    <source>
        <dbReference type="ARBA" id="ARBA00022676"/>
    </source>
</evidence>
<comment type="similarity">
    <text evidence="16">Belongs to the SEDS family. FtsW subfamily.</text>
</comment>
<comment type="catalytic activity">
    <reaction evidence="20">
        <text>[GlcNAc-(1-&gt;4)-Mur2Ac(oyl-L-Ala-gamma-D-Glu-L-Lys-D-Ala-D-Ala)](n)-di-trans,octa-cis-undecaprenyl diphosphate + beta-D-GlcNAc-(1-&gt;4)-Mur2Ac(oyl-L-Ala-gamma-D-Glu-L-Lys-D-Ala-D-Ala)-di-trans,octa-cis-undecaprenyl diphosphate = [GlcNAc-(1-&gt;4)-Mur2Ac(oyl-L-Ala-gamma-D-Glu-L-Lys-D-Ala-D-Ala)](n+1)-di-trans,octa-cis-undecaprenyl diphosphate + di-trans,octa-cis-undecaprenyl diphosphate + H(+)</text>
        <dbReference type="Rhea" id="RHEA:23708"/>
        <dbReference type="Rhea" id="RHEA-COMP:9602"/>
        <dbReference type="Rhea" id="RHEA-COMP:9603"/>
        <dbReference type="ChEBI" id="CHEBI:15378"/>
        <dbReference type="ChEBI" id="CHEBI:58405"/>
        <dbReference type="ChEBI" id="CHEBI:60033"/>
        <dbReference type="ChEBI" id="CHEBI:78435"/>
        <dbReference type="EC" id="2.4.99.28"/>
    </reaction>
</comment>
<proteinExistence type="inferred from homology"/>
<evidence type="ECO:0000256" key="20">
    <source>
        <dbReference type="ARBA" id="ARBA00049902"/>
    </source>
</evidence>
<keyword evidence="12" id="KW-0131">Cell cycle</keyword>
<evidence type="ECO:0000256" key="11">
    <source>
        <dbReference type="ARBA" id="ARBA00023136"/>
    </source>
</evidence>
<evidence type="ECO:0000256" key="2">
    <source>
        <dbReference type="ARBA" id="ARBA00004752"/>
    </source>
</evidence>
<keyword evidence="8" id="KW-0133">Cell shape</keyword>
<dbReference type="Proteomes" id="UP000199053">
    <property type="component" value="Unassembled WGS sequence"/>
</dbReference>
<dbReference type="GO" id="GO:0071555">
    <property type="term" value="P:cell wall organization"/>
    <property type="evidence" value="ECO:0007669"/>
    <property type="project" value="UniProtKB-KW"/>
</dbReference>
<feature type="transmembrane region" description="Helical" evidence="21">
    <location>
        <begin position="270"/>
        <end position="296"/>
    </location>
</feature>
<keyword evidence="3" id="KW-1003">Cell membrane</keyword>
<dbReference type="Pfam" id="PF01098">
    <property type="entry name" value="FTSW_RODA_SPOVE"/>
    <property type="match status" value="1"/>
</dbReference>
<dbReference type="PROSITE" id="PS51257">
    <property type="entry name" value="PROKAR_LIPOPROTEIN"/>
    <property type="match status" value="1"/>
</dbReference>
<dbReference type="EC" id="2.4.99.28" evidence="19"/>
<keyword evidence="9" id="KW-0573">Peptidoglycan synthesis</keyword>
<keyword evidence="4 22" id="KW-0132">Cell division</keyword>
<evidence type="ECO:0000313" key="22">
    <source>
        <dbReference type="EMBL" id="SDK31650.1"/>
    </source>
</evidence>
<feature type="transmembrane region" description="Helical" evidence="21">
    <location>
        <begin position="312"/>
        <end position="333"/>
    </location>
</feature>
<gene>
    <name evidence="22" type="ORF">SAMN05660337_0055</name>
</gene>
<keyword evidence="23" id="KW-1185">Reference proteome</keyword>
<protein>
    <recommendedName>
        <fullName evidence="17">Probable peptidoglycan glycosyltransferase FtsW</fullName>
        <ecNumber evidence="19">2.4.99.28</ecNumber>
    </recommendedName>
    <alternativeName>
        <fullName evidence="18">Cell division protein FtsW</fullName>
    </alternativeName>
    <alternativeName>
        <fullName evidence="15">Cell wall polymerase</fullName>
    </alternativeName>
    <alternativeName>
        <fullName evidence="14">Peptidoglycan polymerase</fullName>
    </alternativeName>
</protein>
<evidence type="ECO:0000256" key="3">
    <source>
        <dbReference type="ARBA" id="ARBA00022475"/>
    </source>
</evidence>
<keyword evidence="6" id="KW-0808">Transferase</keyword>
<dbReference type="GO" id="GO:0032153">
    <property type="term" value="C:cell division site"/>
    <property type="evidence" value="ECO:0007669"/>
    <property type="project" value="TreeGrafter"/>
</dbReference>
<dbReference type="GO" id="GO:0009252">
    <property type="term" value="P:peptidoglycan biosynthetic process"/>
    <property type="evidence" value="ECO:0007669"/>
    <property type="project" value="UniProtKB-KW"/>
</dbReference>
<dbReference type="PANTHER" id="PTHR30474">
    <property type="entry name" value="CELL CYCLE PROTEIN"/>
    <property type="match status" value="1"/>
</dbReference>
<evidence type="ECO:0000256" key="17">
    <source>
        <dbReference type="ARBA" id="ARBA00041185"/>
    </source>
</evidence>
<dbReference type="InterPro" id="IPR001182">
    <property type="entry name" value="FtsW/RodA"/>
</dbReference>
<evidence type="ECO:0000256" key="13">
    <source>
        <dbReference type="ARBA" id="ARBA00023316"/>
    </source>
</evidence>
<evidence type="ECO:0000256" key="7">
    <source>
        <dbReference type="ARBA" id="ARBA00022692"/>
    </source>
</evidence>
<dbReference type="NCBIfam" id="TIGR02614">
    <property type="entry name" value="ftsW"/>
    <property type="match status" value="1"/>
</dbReference>
<dbReference type="EMBL" id="FNGA01000001">
    <property type="protein sequence ID" value="SDK31650.1"/>
    <property type="molecule type" value="Genomic_DNA"/>
</dbReference>
<feature type="transmembrane region" description="Helical" evidence="21">
    <location>
        <begin position="51"/>
        <end position="69"/>
    </location>
</feature>
<dbReference type="STRING" id="246191.SAMN05660337_0055"/>
<evidence type="ECO:0000256" key="1">
    <source>
        <dbReference type="ARBA" id="ARBA00004651"/>
    </source>
</evidence>
<dbReference type="GO" id="GO:0008360">
    <property type="term" value="P:regulation of cell shape"/>
    <property type="evidence" value="ECO:0007669"/>
    <property type="project" value="UniProtKB-KW"/>
</dbReference>
<evidence type="ECO:0000256" key="16">
    <source>
        <dbReference type="ARBA" id="ARBA00038053"/>
    </source>
</evidence>
<dbReference type="GO" id="GO:0051301">
    <property type="term" value="P:cell division"/>
    <property type="evidence" value="ECO:0007669"/>
    <property type="project" value="UniProtKB-KW"/>
</dbReference>
<comment type="subcellular location">
    <subcellularLocation>
        <location evidence="1">Cell membrane</location>
        <topology evidence="1">Multi-pass membrane protein</topology>
    </subcellularLocation>
</comment>
<dbReference type="GO" id="GO:0008955">
    <property type="term" value="F:peptidoglycan glycosyltransferase activity"/>
    <property type="evidence" value="ECO:0007669"/>
    <property type="project" value="UniProtKB-EC"/>
</dbReference>
<dbReference type="InterPro" id="IPR013437">
    <property type="entry name" value="FtsW"/>
</dbReference>
<keyword evidence="10 21" id="KW-1133">Transmembrane helix</keyword>
<feature type="transmembrane region" description="Helical" evidence="21">
    <location>
        <begin position="172"/>
        <end position="191"/>
    </location>
</feature>
<feature type="transmembrane region" description="Helical" evidence="21">
    <location>
        <begin position="198"/>
        <end position="216"/>
    </location>
</feature>
<evidence type="ECO:0000256" key="10">
    <source>
        <dbReference type="ARBA" id="ARBA00022989"/>
    </source>
</evidence>
<evidence type="ECO:0000256" key="6">
    <source>
        <dbReference type="ARBA" id="ARBA00022679"/>
    </source>
</evidence>
<keyword evidence="7 21" id="KW-0812">Transmembrane</keyword>
<evidence type="ECO:0000256" key="8">
    <source>
        <dbReference type="ARBA" id="ARBA00022960"/>
    </source>
</evidence>
<dbReference type="RefSeq" id="WP_092157134.1">
    <property type="nucleotide sequence ID" value="NZ_FNGA01000001.1"/>
</dbReference>
<evidence type="ECO:0000256" key="12">
    <source>
        <dbReference type="ARBA" id="ARBA00023306"/>
    </source>
</evidence>
<dbReference type="PANTHER" id="PTHR30474:SF2">
    <property type="entry name" value="PEPTIDOGLYCAN GLYCOSYLTRANSFERASE FTSW-RELATED"/>
    <property type="match status" value="1"/>
</dbReference>
<organism evidence="22 23">
    <name type="scientific">Maridesulfovibrio ferrireducens</name>
    <dbReference type="NCBI Taxonomy" id="246191"/>
    <lineage>
        <taxon>Bacteria</taxon>
        <taxon>Pseudomonadati</taxon>
        <taxon>Thermodesulfobacteriota</taxon>
        <taxon>Desulfovibrionia</taxon>
        <taxon>Desulfovibrionales</taxon>
        <taxon>Desulfovibrionaceae</taxon>
        <taxon>Maridesulfovibrio</taxon>
    </lineage>
</organism>
<evidence type="ECO:0000256" key="21">
    <source>
        <dbReference type="SAM" id="Phobius"/>
    </source>
</evidence>
<feature type="transmembrane region" description="Helical" evidence="21">
    <location>
        <begin position="345"/>
        <end position="366"/>
    </location>
</feature>
<evidence type="ECO:0000256" key="19">
    <source>
        <dbReference type="ARBA" id="ARBA00044770"/>
    </source>
</evidence>
<evidence type="ECO:0000256" key="9">
    <source>
        <dbReference type="ARBA" id="ARBA00022984"/>
    </source>
</evidence>
<sequence length="371" mass="41059">MNKKKTLSDKPERPDYWLLGAALLLACFGLMMVLSASGIMAERFFDDKYLFFRKQAIFLATGVFMMFICSKLPKSFFYNMVYVWLMVAFLLLFLCDFTPLSISAGGAKRWIAMGPLRIQPLEFCKPALILYLAYFFSRKQDMIRSFSIGFLPPFAITGALCLLLMLQPDFGGAVFLAMILFFMSLVGGTRISYLFTSLLFAGGAGYLLITSSPYRLKRMTAFMDPFKSAQNEGYQLVQSLYAFGSGNIFGQGLGAGKQKLFFLPEAHNDFIMAVVGEELGFAGVTVVFLVIGFLLWRGFKIALAQDDLQDRFTAYGMTIMLALGFTLNLAVVMGAVPPKGVPMPFVSYGGSSMLISCVCIGILLNLSRGKV</sequence>